<feature type="non-terminal residue" evidence="1">
    <location>
        <position position="98"/>
    </location>
</feature>
<dbReference type="AlphaFoldDB" id="A0A6S7JV72"/>
<organism evidence="1 2">
    <name type="scientific">Paramuricea clavata</name>
    <name type="common">Red gorgonian</name>
    <name type="synonym">Violescent sea-whip</name>
    <dbReference type="NCBI Taxonomy" id="317549"/>
    <lineage>
        <taxon>Eukaryota</taxon>
        <taxon>Metazoa</taxon>
        <taxon>Cnidaria</taxon>
        <taxon>Anthozoa</taxon>
        <taxon>Octocorallia</taxon>
        <taxon>Malacalcyonacea</taxon>
        <taxon>Plexauridae</taxon>
        <taxon>Paramuricea</taxon>
    </lineage>
</organism>
<gene>
    <name evidence="1" type="ORF">PACLA_8A065464</name>
</gene>
<dbReference type="EMBL" id="CACRXK020008128">
    <property type="protein sequence ID" value="CAB4014048.1"/>
    <property type="molecule type" value="Genomic_DNA"/>
</dbReference>
<evidence type="ECO:0000313" key="1">
    <source>
        <dbReference type="EMBL" id="CAB4014048.1"/>
    </source>
</evidence>
<dbReference type="Proteomes" id="UP001152795">
    <property type="component" value="Unassembled WGS sequence"/>
</dbReference>
<protein>
    <submittedName>
        <fullName evidence="1">Uncharacterized protein</fullName>
    </submittedName>
</protein>
<dbReference type="PROSITE" id="PS50878">
    <property type="entry name" value="RT_POL"/>
    <property type="match status" value="1"/>
</dbReference>
<evidence type="ECO:0000313" key="2">
    <source>
        <dbReference type="Proteomes" id="UP001152795"/>
    </source>
</evidence>
<dbReference type="InterPro" id="IPR000477">
    <property type="entry name" value="RT_dom"/>
</dbReference>
<keyword evidence="2" id="KW-1185">Reference proteome</keyword>
<dbReference type="SUPFAM" id="SSF56672">
    <property type="entry name" value="DNA/RNA polymerases"/>
    <property type="match status" value="1"/>
</dbReference>
<sequence>MGNSRPISLLSVFSKLLEKLMYNRLIDFTTKKSILYPKQFGFREQHSTDHAFFSIVDKIQNSIDNQEYCYGIFLDFNKAFDTVNHEFLIQKLEHYGIR</sequence>
<accession>A0A6S7JV72</accession>
<dbReference type="InterPro" id="IPR043502">
    <property type="entry name" value="DNA/RNA_pol_sf"/>
</dbReference>
<proteinExistence type="predicted"/>
<dbReference type="PANTHER" id="PTHR19446">
    <property type="entry name" value="REVERSE TRANSCRIPTASES"/>
    <property type="match status" value="1"/>
</dbReference>
<dbReference type="OrthoDB" id="445826at2759"/>
<dbReference type="Pfam" id="PF00078">
    <property type="entry name" value="RVT_1"/>
    <property type="match status" value="1"/>
</dbReference>
<comment type="caution">
    <text evidence="1">The sequence shown here is derived from an EMBL/GenBank/DDBJ whole genome shotgun (WGS) entry which is preliminary data.</text>
</comment>
<name>A0A6S7JV72_PARCT</name>
<reference evidence="1" key="1">
    <citation type="submission" date="2020-04" db="EMBL/GenBank/DDBJ databases">
        <authorList>
            <person name="Alioto T."/>
            <person name="Alioto T."/>
            <person name="Gomez Garrido J."/>
        </authorList>
    </citation>
    <scope>NUCLEOTIDE SEQUENCE</scope>
    <source>
        <strain evidence="1">A484AB</strain>
    </source>
</reference>